<dbReference type="Proteomes" id="UP000663828">
    <property type="component" value="Unassembled WGS sequence"/>
</dbReference>
<feature type="compositionally biased region" description="Polar residues" evidence="1">
    <location>
        <begin position="543"/>
        <end position="555"/>
    </location>
</feature>
<evidence type="ECO:0000256" key="1">
    <source>
        <dbReference type="SAM" id="MobiDB-lite"/>
    </source>
</evidence>
<feature type="region of interest" description="Disordered" evidence="1">
    <location>
        <begin position="160"/>
        <end position="271"/>
    </location>
</feature>
<dbReference type="AlphaFoldDB" id="A0A815AVA9"/>
<dbReference type="GO" id="GO:0005737">
    <property type="term" value="C:cytoplasm"/>
    <property type="evidence" value="ECO:0007669"/>
    <property type="project" value="TreeGrafter"/>
</dbReference>
<feature type="region of interest" description="Disordered" evidence="1">
    <location>
        <begin position="61"/>
        <end position="99"/>
    </location>
</feature>
<feature type="compositionally biased region" description="Low complexity" evidence="1">
    <location>
        <begin position="186"/>
        <end position="205"/>
    </location>
</feature>
<feature type="compositionally biased region" description="Low complexity" evidence="1">
    <location>
        <begin position="114"/>
        <end position="138"/>
    </location>
</feature>
<evidence type="ECO:0000313" key="2">
    <source>
        <dbReference type="EMBL" id="CAF1260634.1"/>
    </source>
</evidence>
<gene>
    <name evidence="2" type="ORF">XAT740_LOCUS26759</name>
</gene>
<feature type="compositionally biased region" description="Polar residues" evidence="1">
    <location>
        <begin position="436"/>
        <end position="454"/>
    </location>
</feature>
<dbReference type="PANTHER" id="PTHR15623:SF11">
    <property type="entry name" value="SPERMATOGENESIS-ASSOCIATED SERINE-RICH PROTEIN 2"/>
    <property type="match status" value="1"/>
</dbReference>
<feature type="compositionally biased region" description="Low complexity" evidence="1">
    <location>
        <begin position="247"/>
        <end position="262"/>
    </location>
</feature>
<protein>
    <submittedName>
        <fullName evidence="2">Uncharacterized protein</fullName>
    </submittedName>
</protein>
<feature type="compositionally biased region" description="Low complexity" evidence="1">
    <location>
        <begin position="63"/>
        <end position="78"/>
    </location>
</feature>
<feature type="compositionally biased region" description="Polar residues" evidence="1">
    <location>
        <begin position="237"/>
        <end position="246"/>
    </location>
</feature>
<feature type="region of interest" description="Disordered" evidence="1">
    <location>
        <begin position="429"/>
        <end position="467"/>
    </location>
</feature>
<feature type="compositionally biased region" description="Basic residues" evidence="1">
    <location>
        <begin position="219"/>
        <end position="230"/>
    </location>
</feature>
<keyword evidence="3" id="KW-1185">Reference proteome</keyword>
<feature type="region of interest" description="Disordered" evidence="1">
    <location>
        <begin position="506"/>
        <end position="602"/>
    </location>
</feature>
<proteinExistence type="predicted"/>
<dbReference type="PANTHER" id="PTHR15623">
    <property type="entry name" value="SPERMATOGENESIS-ASSOCIATED SERINE-RICH PROTEIN 2-RELATED"/>
    <property type="match status" value="1"/>
</dbReference>
<feature type="region of interest" description="Disordered" evidence="1">
    <location>
        <begin position="114"/>
        <end position="140"/>
    </location>
</feature>
<evidence type="ECO:0000313" key="3">
    <source>
        <dbReference type="Proteomes" id="UP000663828"/>
    </source>
</evidence>
<feature type="compositionally biased region" description="Polar residues" evidence="1">
    <location>
        <begin position="563"/>
        <end position="586"/>
    </location>
</feature>
<feature type="compositionally biased region" description="Low complexity" evidence="1">
    <location>
        <begin position="455"/>
        <end position="467"/>
    </location>
</feature>
<organism evidence="2 3">
    <name type="scientific">Adineta ricciae</name>
    <name type="common">Rotifer</name>
    <dbReference type="NCBI Taxonomy" id="249248"/>
    <lineage>
        <taxon>Eukaryota</taxon>
        <taxon>Metazoa</taxon>
        <taxon>Spiralia</taxon>
        <taxon>Gnathifera</taxon>
        <taxon>Rotifera</taxon>
        <taxon>Eurotatoria</taxon>
        <taxon>Bdelloidea</taxon>
        <taxon>Adinetida</taxon>
        <taxon>Adinetidae</taxon>
        <taxon>Adineta</taxon>
    </lineage>
</organism>
<feature type="compositionally biased region" description="Low complexity" evidence="1">
    <location>
        <begin position="164"/>
        <end position="176"/>
    </location>
</feature>
<sequence>MPRKNAMRDNVSAVRSRLPDLMNLSREKIELALLYYESNVDETVEAFKRNGAIEALNGWTEMNTNRGNNSSKRGNNKSSNREKKSSSQTLPSNGILRPSQRVSNIFQTFAEGGIPTITTNGINTTTINSPSSLSSSSLHEQSNNHLQSCLSTDLSFHPYLSQDSTTNHSESSSHPNESTRNEYHDTSNVTTNSSTTTDESNLLTNHTDEDAESPNGHNGKLKRRKNNTKHPNHDQNQETSSNDVQPTTTTVTKPSTSTNGTTFISDNRKSNFSKEKSVRIDKIFVIIPVLTKSSKDLQRQTSTLTNVESSFEHEIKSSIKRIDDVFKQIREIIKDREIELYLEMDKVKAQGLNIIHRRQKRGSELRQRVDSCDRLEQFEIDLLRTDIKDFVTDGRYDLCEELTSLHRFEYDQAVIEALKSFGTVLRTDRKHDRARTLSTSSALVEQNGTSMSPLENNTSENSIENSSELVTNGRVFSSSSLSSNEPLSSNHQQALPQRIANKAKLNGNIAGDSSPMTSQTNGHHNHYDDSNNYQTVNRRRAAPSQQQYPSYQNGNNHRRTRAIPSNNTSQTNRRNGFNNSETTNTYRRPRPPPQTMISPISN</sequence>
<accession>A0A815AVA9</accession>
<name>A0A815AVA9_ADIRI</name>
<comment type="caution">
    <text evidence="2">The sequence shown here is derived from an EMBL/GenBank/DDBJ whole genome shotgun (WGS) entry which is preliminary data.</text>
</comment>
<dbReference type="InterPro" id="IPR009816">
    <property type="entry name" value="SPATS2-like"/>
</dbReference>
<dbReference type="Pfam" id="PF07139">
    <property type="entry name" value="SPATS2-like"/>
    <property type="match status" value="1"/>
</dbReference>
<dbReference type="EMBL" id="CAJNOR010002190">
    <property type="protein sequence ID" value="CAF1260634.1"/>
    <property type="molecule type" value="Genomic_DNA"/>
</dbReference>
<reference evidence="2" key="1">
    <citation type="submission" date="2021-02" db="EMBL/GenBank/DDBJ databases">
        <authorList>
            <person name="Nowell W R."/>
        </authorList>
    </citation>
    <scope>NUCLEOTIDE SEQUENCE</scope>
</reference>